<feature type="region of interest" description="Disordered" evidence="1">
    <location>
        <begin position="135"/>
        <end position="206"/>
    </location>
</feature>
<feature type="region of interest" description="Disordered" evidence="1">
    <location>
        <begin position="615"/>
        <end position="668"/>
    </location>
</feature>
<reference evidence="3 4" key="1">
    <citation type="journal article" date="2011" name="J. Gen. Appl. Microbiol.">
        <title>Draft genome sequencing of the enigmatic basidiomycete Mixia osmundae.</title>
        <authorList>
            <person name="Nishida H."/>
            <person name="Nagatsuka Y."/>
            <person name="Sugiyama J."/>
        </authorList>
    </citation>
    <scope>NUCLEOTIDE SEQUENCE [LARGE SCALE GENOMIC DNA]</scope>
    <source>
        <strain evidence="4">CBS 9802 / IAM 14324 / JCM 22182 / KY 12970</strain>
    </source>
</reference>
<dbReference type="RefSeq" id="XP_014565165.1">
    <property type="nucleotide sequence ID" value="XM_014709679.1"/>
</dbReference>
<feature type="region of interest" description="Disordered" evidence="1">
    <location>
        <begin position="1"/>
        <end position="53"/>
    </location>
</feature>
<dbReference type="InParanoid" id="G7E1J1"/>
<feature type="compositionally biased region" description="Basic and acidic residues" evidence="1">
    <location>
        <begin position="240"/>
        <end position="249"/>
    </location>
</feature>
<dbReference type="OrthoDB" id="10069995at2759"/>
<feature type="compositionally biased region" description="Basic residues" evidence="1">
    <location>
        <begin position="632"/>
        <end position="645"/>
    </location>
</feature>
<gene>
    <name evidence="3" type="primary">Mo03372</name>
    <name evidence="3" type="ORF">E5Q_03372</name>
</gene>
<dbReference type="PANTHER" id="PTHR40124">
    <property type="match status" value="1"/>
</dbReference>
<dbReference type="Proteomes" id="UP000009131">
    <property type="component" value="Unassembled WGS sequence"/>
</dbReference>
<dbReference type="InterPro" id="IPR048958">
    <property type="entry name" value="Polysacc_lyase_14"/>
</dbReference>
<feature type="domain" description="Polysaccharide lyase 14" evidence="2">
    <location>
        <begin position="830"/>
        <end position="962"/>
    </location>
</feature>
<evidence type="ECO:0000313" key="3">
    <source>
        <dbReference type="EMBL" id="GAA96701.1"/>
    </source>
</evidence>
<keyword evidence="4" id="KW-1185">Reference proteome</keyword>
<evidence type="ECO:0000259" key="2">
    <source>
        <dbReference type="Pfam" id="PF21294"/>
    </source>
</evidence>
<dbReference type="STRING" id="764103.G7E1J1"/>
<dbReference type="Pfam" id="PF21294">
    <property type="entry name" value="Polysacc_lyase_14"/>
    <property type="match status" value="1"/>
</dbReference>
<feature type="compositionally biased region" description="Basic residues" evidence="1">
    <location>
        <begin position="425"/>
        <end position="445"/>
    </location>
</feature>
<feature type="compositionally biased region" description="Basic and acidic residues" evidence="1">
    <location>
        <begin position="617"/>
        <end position="631"/>
    </location>
</feature>
<sequence>MSEPIDIPCQTASQLDTHHLPFRANPQGPPSAGEGYLFGPASSDSEQRSDLSSALCSISSAAAHPSLASEIATSTQASELSTPTTEVIDLTTESKSIDILGEHGQAMSDVCAPTEAIAGYENAVITAARTAPPLAQASTPAAGSPLPCTPPRPVWPGSSRWVDGKGRPSSPRGSPDRAARTSSPQKLHDRYESLSDSPRPPSTPKRQYALRDDLFNQVWDTSPHGHAASRKLPGLTRSQRASDARQRWQANERDRLARNIAQHERRKRAVARALVLSVLLIGASLVILSRIDTSSIDTVLLPHFHARRSQSRAENASVGYEWLNPEVIDSSTYQEAITQSEREIALAYQLVKDDLGITQANLSSDTFGILPLAAIDNYAQRMYGLPYGVRSGIMVQGPHSSVAGIDDATTKPTASSDQSTSSARQAHRTHAHVHSHKHHHHHQHGHPKDAGEEILWTLRWDKDDRSSALRKRDLATSTTVVTCTVPFPSTQVIVESVPAATVTTIKTRNIFHTSTVTETDQDTTTVYKTRLTTDSVTETAVRTTKQTIHAIIVHTKTVTIQQAEATAAASMTSSIEEQNEQTTSSSFDAEEEPETVYETATAVVTDLSYATVTMEADSTHRIHKEARERARQARHAQHQNKHHHDHSPSGGGVKRRALPSGTTDTSTQIWRIQNASGGRDLAYIFGYSDGWPWGNTKVEFVESVDPAIPLHFEHLTSSSLSQAAFASGYAPSSVDAIHSTRVIIMTVETILRARSLGPGQHRDYSAEVITSSSTAHGSIATSHLEEQAATSKEPARQHDVILEARPDSSPARSLSVGLEQAVGLPVAPRSVSTMRLTYDVLFPETFNFRSQGKLPGLHGRLGTANYTISPTWEKNGTGLLLIDAENVRQSGQACKAPPQTDCRWKGKIYAGIGAWSFPAGSWSKLDICIAQTSPASMKVSIFVNDTLATQATDVTFTSSQATVKRETDECFECQGPRALENDLHDTLLSTQGSSEVAQSTLNPTRCYFQGISLMLFGSGFFTGLSVQKARETLYLANFALELSND</sequence>
<dbReference type="Gene3D" id="2.60.120.200">
    <property type="match status" value="1"/>
</dbReference>
<dbReference type="PANTHER" id="PTHR40124:SF1">
    <property type="entry name" value="DISAGGREGATASE RELATED REPEAT PROTEIN"/>
    <property type="match status" value="1"/>
</dbReference>
<protein>
    <recommendedName>
        <fullName evidence="2">Polysaccharide lyase 14 domain-containing protein</fullName>
    </recommendedName>
</protein>
<feature type="region of interest" description="Disordered" evidence="1">
    <location>
        <begin position="219"/>
        <end position="249"/>
    </location>
</feature>
<feature type="region of interest" description="Disordered" evidence="1">
    <location>
        <begin position="569"/>
        <end position="594"/>
    </location>
</feature>
<organism evidence="3 4">
    <name type="scientific">Mixia osmundae (strain CBS 9802 / IAM 14324 / JCM 22182 / KY 12970)</name>
    <dbReference type="NCBI Taxonomy" id="764103"/>
    <lineage>
        <taxon>Eukaryota</taxon>
        <taxon>Fungi</taxon>
        <taxon>Dikarya</taxon>
        <taxon>Basidiomycota</taxon>
        <taxon>Pucciniomycotina</taxon>
        <taxon>Mixiomycetes</taxon>
        <taxon>Mixiales</taxon>
        <taxon>Mixiaceae</taxon>
        <taxon>Mixia</taxon>
    </lineage>
</organism>
<proteinExistence type="predicted"/>
<reference evidence="3 4" key="2">
    <citation type="journal article" date="2012" name="Open Biol.">
        <title>Characteristics of nucleosomes and linker DNA regions on the genome of the basidiomycete Mixia osmundae revealed by mono- and dinucleosome mapping.</title>
        <authorList>
            <person name="Nishida H."/>
            <person name="Kondo S."/>
            <person name="Matsumoto T."/>
            <person name="Suzuki Y."/>
            <person name="Yoshikawa H."/>
            <person name="Taylor T.D."/>
            <person name="Sugiyama J."/>
        </authorList>
    </citation>
    <scope>NUCLEOTIDE SEQUENCE [LARGE SCALE GENOMIC DNA]</scope>
    <source>
        <strain evidence="4">CBS 9802 / IAM 14324 / JCM 22182 / KY 12970</strain>
    </source>
</reference>
<feature type="region of interest" description="Disordered" evidence="1">
    <location>
        <begin position="403"/>
        <end position="449"/>
    </location>
</feature>
<evidence type="ECO:0000313" key="4">
    <source>
        <dbReference type="Proteomes" id="UP000009131"/>
    </source>
</evidence>
<dbReference type="HOGENOM" id="CLU_291875_0_0_1"/>
<comment type="caution">
    <text evidence="3">The sequence shown here is derived from an EMBL/GenBank/DDBJ whole genome shotgun (WGS) entry which is preliminary data.</text>
</comment>
<name>G7E1J1_MIXOS</name>
<evidence type="ECO:0000256" key="1">
    <source>
        <dbReference type="SAM" id="MobiDB-lite"/>
    </source>
</evidence>
<feature type="compositionally biased region" description="Polar residues" evidence="1">
    <location>
        <begin position="410"/>
        <end position="424"/>
    </location>
</feature>
<accession>G7E1J1</accession>
<dbReference type="EMBL" id="BABT02000106">
    <property type="protein sequence ID" value="GAA96701.1"/>
    <property type="molecule type" value="Genomic_DNA"/>
</dbReference>
<dbReference type="AlphaFoldDB" id="G7E1J1"/>